<accession>A0AAD7EC80</accession>
<evidence type="ECO:0000313" key="1">
    <source>
        <dbReference type="EMBL" id="KAJ7311625.1"/>
    </source>
</evidence>
<dbReference type="Proteomes" id="UP001218218">
    <property type="component" value="Unassembled WGS sequence"/>
</dbReference>
<organism evidence="1 2">
    <name type="scientific">Mycena albidolilacea</name>
    <dbReference type="NCBI Taxonomy" id="1033008"/>
    <lineage>
        <taxon>Eukaryota</taxon>
        <taxon>Fungi</taxon>
        <taxon>Dikarya</taxon>
        <taxon>Basidiomycota</taxon>
        <taxon>Agaricomycotina</taxon>
        <taxon>Agaricomycetes</taxon>
        <taxon>Agaricomycetidae</taxon>
        <taxon>Agaricales</taxon>
        <taxon>Marasmiineae</taxon>
        <taxon>Mycenaceae</taxon>
        <taxon>Mycena</taxon>
    </lineage>
</organism>
<dbReference type="EMBL" id="JARIHO010000074">
    <property type="protein sequence ID" value="KAJ7311625.1"/>
    <property type="molecule type" value="Genomic_DNA"/>
</dbReference>
<evidence type="ECO:0000313" key="2">
    <source>
        <dbReference type="Proteomes" id="UP001218218"/>
    </source>
</evidence>
<name>A0AAD7EC80_9AGAR</name>
<gene>
    <name evidence="1" type="ORF">DFH08DRAFT_1087710</name>
</gene>
<sequence>MQRWWPYLVAITALLGGLAGLLAILLTHHSIARSLQPTEASLSPSDSSLIARAAVDALFARQSSTLDEASGRYTLHTGRSPPPYYADWYRFARDKRCLIDEYDRIVRTRRCLEKNGAEIATMVIQDEQVAMTGWTAYGGYLSDLVGKFSRWLPNMTFFINGKDEPRVAFNFRAPGARENALLVNDSTLFQLSHRPTSEFFAHQSGCDVPLKATGLRTSARNFSGFMIESAKPGYTTDLYPMFSMSKVSPCFSDILYPTQYYYECSWWSGKFSFPDNVE</sequence>
<dbReference type="AlphaFoldDB" id="A0AAD7EC80"/>
<comment type="caution">
    <text evidence="1">The sequence shown here is derived from an EMBL/GenBank/DDBJ whole genome shotgun (WGS) entry which is preliminary data.</text>
</comment>
<keyword evidence="2" id="KW-1185">Reference proteome</keyword>
<proteinExistence type="predicted"/>
<reference evidence="1" key="1">
    <citation type="submission" date="2023-03" db="EMBL/GenBank/DDBJ databases">
        <title>Massive genome expansion in bonnet fungi (Mycena s.s.) driven by repeated elements and novel gene families across ecological guilds.</title>
        <authorList>
            <consortium name="Lawrence Berkeley National Laboratory"/>
            <person name="Harder C.B."/>
            <person name="Miyauchi S."/>
            <person name="Viragh M."/>
            <person name="Kuo A."/>
            <person name="Thoen E."/>
            <person name="Andreopoulos B."/>
            <person name="Lu D."/>
            <person name="Skrede I."/>
            <person name="Drula E."/>
            <person name="Henrissat B."/>
            <person name="Morin E."/>
            <person name="Kohler A."/>
            <person name="Barry K."/>
            <person name="LaButti K."/>
            <person name="Morin E."/>
            <person name="Salamov A."/>
            <person name="Lipzen A."/>
            <person name="Mereny Z."/>
            <person name="Hegedus B."/>
            <person name="Baldrian P."/>
            <person name="Stursova M."/>
            <person name="Weitz H."/>
            <person name="Taylor A."/>
            <person name="Grigoriev I.V."/>
            <person name="Nagy L.G."/>
            <person name="Martin F."/>
            <person name="Kauserud H."/>
        </authorList>
    </citation>
    <scope>NUCLEOTIDE SEQUENCE</scope>
    <source>
        <strain evidence="1">CBHHK002</strain>
    </source>
</reference>
<protein>
    <submittedName>
        <fullName evidence="1">Uncharacterized protein</fullName>
    </submittedName>
</protein>